<dbReference type="InterPro" id="IPR051531">
    <property type="entry name" value="N-acetyltransferase"/>
</dbReference>
<sequence length="60" mass="6964">MSKEYWGKGIMPEVAQSMMQLAFEDLKLKVVYATNHKDNISSGKVMQKNWNETLGQRLLF</sequence>
<reference evidence="2" key="2">
    <citation type="submission" date="2022-08" db="EMBL/GenBank/DDBJ databases">
        <authorList>
            <person name="Poehlein A."/>
            <person name="Guzman J."/>
            <person name="Daniel R."/>
            <person name="Vilcinskas A."/>
        </authorList>
    </citation>
    <scope>NUCLEOTIDE SEQUENCE</scope>
    <source>
        <strain evidence="2">G314FT</strain>
    </source>
</reference>
<keyword evidence="3" id="KW-1185">Reference proteome</keyword>
<accession>A0ABY5P151</accession>
<gene>
    <name evidence="2" type="ORF">G314FT_18100</name>
</gene>
<organism evidence="2 3">
    <name type="scientific">Vagococcus luciliae</name>
    <dbReference type="NCBI Taxonomy" id="2920380"/>
    <lineage>
        <taxon>Bacteria</taxon>
        <taxon>Bacillati</taxon>
        <taxon>Bacillota</taxon>
        <taxon>Bacilli</taxon>
        <taxon>Lactobacillales</taxon>
        <taxon>Enterococcaceae</taxon>
        <taxon>Vagococcus</taxon>
    </lineage>
</organism>
<feature type="domain" description="N-acetyltransferase" evidence="1">
    <location>
        <begin position="3"/>
        <end position="49"/>
    </location>
</feature>
<evidence type="ECO:0000259" key="1">
    <source>
        <dbReference type="Pfam" id="PF13302"/>
    </source>
</evidence>
<protein>
    <recommendedName>
        <fullName evidence="1">N-acetyltransferase domain-containing protein</fullName>
    </recommendedName>
</protein>
<dbReference type="SUPFAM" id="SSF55729">
    <property type="entry name" value="Acyl-CoA N-acyltransferases (Nat)"/>
    <property type="match status" value="1"/>
</dbReference>
<name>A0ABY5P151_9ENTE</name>
<proteinExistence type="predicted"/>
<evidence type="ECO:0000313" key="3">
    <source>
        <dbReference type="Proteomes" id="UP001058273"/>
    </source>
</evidence>
<dbReference type="Gene3D" id="3.40.630.30">
    <property type="match status" value="1"/>
</dbReference>
<dbReference type="PANTHER" id="PTHR43792">
    <property type="entry name" value="GNAT FAMILY, PUTATIVE (AFU_ORTHOLOGUE AFUA_3G00765)-RELATED-RELATED"/>
    <property type="match status" value="1"/>
</dbReference>
<dbReference type="InterPro" id="IPR016181">
    <property type="entry name" value="Acyl_CoA_acyltransferase"/>
</dbReference>
<evidence type="ECO:0000313" key="2">
    <source>
        <dbReference type="EMBL" id="UUV99647.1"/>
    </source>
</evidence>
<dbReference type="InterPro" id="IPR000182">
    <property type="entry name" value="GNAT_dom"/>
</dbReference>
<dbReference type="Pfam" id="PF13302">
    <property type="entry name" value="Acetyltransf_3"/>
    <property type="match status" value="1"/>
</dbReference>
<dbReference type="Proteomes" id="UP001058273">
    <property type="component" value="Chromosome"/>
</dbReference>
<dbReference type="EMBL" id="CP102451">
    <property type="protein sequence ID" value="UUV99647.1"/>
    <property type="molecule type" value="Genomic_DNA"/>
</dbReference>
<reference evidence="2" key="1">
    <citation type="submission" date="2022-08" db="EMBL/GenBank/DDBJ databases">
        <title>Genome sequence of Vagococcus luciliae DSM 112651.</title>
        <authorList>
            <person name="Juan G."/>
            <person name="Anja P."/>
            <person name="Rolf D."/>
            <person name="Kampfer P."/>
            <person name="Vilcinskas A."/>
        </authorList>
    </citation>
    <scope>NUCLEOTIDE SEQUENCE</scope>
    <source>
        <strain evidence="2">G314FT</strain>
    </source>
</reference>